<sequence length="51" mass="6386">MYDPVNKHQREHWVGINSQKYKKLRFQKLRVKTMLIFFFDYQGIVHKEFVL</sequence>
<dbReference type="AlphaFoldDB" id="A0A6G0ZE55"/>
<accession>A0A6G0ZE55</accession>
<dbReference type="EMBL" id="VUJU01000620">
    <property type="protein sequence ID" value="KAF0769281.1"/>
    <property type="molecule type" value="Genomic_DNA"/>
</dbReference>
<gene>
    <name evidence="1" type="ORF">FWK35_00007146</name>
</gene>
<evidence type="ECO:0000313" key="2">
    <source>
        <dbReference type="Proteomes" id="UP000478052"/>
    </source>
</evidence>
<keyword evidence="2" id="KW-1185">Reference proteome</keyword>
<protein>
    <submittedName>
        <fullName evidence="1">Protein GVQW3-like</fullName>
    </submittedName>
</protein>
<comment type="caution">
    <text evidence="1">The sequence shown here is derived from an EMBL/GenBank/DDBJ whole genome shotgun (WGS) entry which is preliminary data.</text>
</comment>
<name>A0A6G0ZE55_APHCR</name>
<proteinExistence type="predicted"/>
<dbReference type="OrthoDB" id="6760456at2759"/>
<dbReference type="Proteomes" id="UP000478052">
    <property type="component" value="Unassembled WGS sequence"/>
</dbReference>
<reference evidence="1 2" key="1">
    <citation type="submission" date="2019-08" db="EMBL/GenBank/DDBJ databases">
        <title>Whole genome of Aphis craccivora.</title>
        <authorList>
            <person name="Voronova N.V."/>
            <person name="Shulinski R.S."/>
            <person name="Bandarenka Y.V."/>
            <person name="Zhorov D.G."/>
            <person name="Warner D."/>
        </authorList>
    </citation>
    <scope>NUCLEOTIDE SEQUENCE [LARGE SCALE GENOMIC DNA]</scope>
    <source>
        <strain evidence="1">180601</strain>
        <tissue evidence="1">Whole Body</tissue>
    </source>
</reference>
<evidence type="ECO:0000313" key="1">
    <source>
        <dbReference type="EMBL" id="KAF0769281.1"/>
    </source>
</evidence>
<organism evidence="1 2">
    <name type="scientific">Aphis craccivora</name>
    <name type="common">Cowpea aphid</name>
    <dbReference type="NCBI Taxonomy" id="307492"/>
    <lineage>
        <taxon>Eukaryota</taxon>
        <taxon>Metazoa</taxon>
        <taxon>Ecdysozoa</taxon>
        <taxon>Arthropoda</taxon>
        <taxon>Hexapoda</taxon>
        <taxon>Insecta</taxon>
        <taxon>Pterygota</taxon>
        <taxon>Neoptera</taxon>
        <taxon>Paraneoptera</taxon>
        <taxon>Hemiptera</taxon>
        <taxon>Sternorrhyncha</taxon>
        <taxon>Aphidomorpha</taxon>
        <taxon>Aphidoidea</taxon>
        <taxon>Aphididae</taxon>
        <taxon>Aphidini</taxon>
        <taxon>Aphis</taxon>
        <taxon>Aphis</taxon>
    </lineage>
</organism>